<organism evidence="3 4">
    <name type="scientific">Colletotrichum spinosum</name>
    <dbReference type="NCBI Taxonomy" id="1347390"/>
    <lineage>
        <taxon>Eukaryota</taxon>
        <taxon>Fungi</taxon>
        <taxon>Dikarya</taxon>
        <taxon>Ascomycota</taxon>
        <taxon>Pezizomycotina</taxon>
        <taxon>Sordariomycetes</taxon>
        <taxon>Hypocreomycetidae</taxon>
        <taxon>Glomerellales</taxon>
        <taxon>Glomerellaceae</taxon>
        <taxon>Colletotrichum</taxon>
        <taxon>Colletotrichum orbiculare species complex</taxon>
    </lineage>
</organism>
<evidence type="ECO:0000256" key="1">
    <source>
        <dbReference type="SAM" id="MobiDB-lite"/>
    </source>
</evidence>
<dbReference type="Pfam" id="PF05368">
    <property type="entry name" value="NmrA"/>
    <property type="match status" value="1"/>
</dbReference>
<evidence type="ECO:0000313" key="4">
    <source>
        <dbReference type="Proteomes" id="UP000295083"/>
    </source>
</evidence>
<dbReference type="Gene3D" id="3.40.50.720">
    <property type="entry name" value="NAD(P)-binding Rossmann-like Domain"/>
    <property type="match status" value="1"/>
</dbReference>
<comment type="caution">
    <text evidence="3">The sequence shown here is derived from an EMBL/GenBank/DDBJ whole genome shotgun (WGS) entry which is preliminary data.</text>
</comment>
<feature type="compositionally biased region" description="Basic and acidic residues" evidence="1">
    <location>
        <begin position="320"/>
        <end position="338"/>
    </location>
</feature>
<name>A0A4R8PPC2_9PEZI</name>
<dbReference type="InterPro" id="IPR036291">
    <property type="entry name" value="NAD(P)-bd_dom_sf"/>
</dbReference>
<proteinExistence type="predicted"/>
<reference evidence="3 4" key="1">
    <citation type="submission" date="2018-11" db="EMBL/GenBank/DDBJ databases">
        <title>Genome sequence and assembly of Colletotrichum spinosum.</title>
        <authorList>
            <person name="Gan P."/>
            <person name="Shirasu K."/>
        </authorList>
    </citation>
    <scope>NUCLEOTIDE SEQUENCE [LARGE SCALE GENOMIC DNA]</scope>
    <source>
        <strain evidence="3 4">CBS 515.97</strain>
    </source>
</reference>
<dbReference type="PANTHER" id="PTHR48079">
    <property type="entry name" value="PROTEIN YEEZ"/>
    <property type="match status" value="1"/>
</dbReference>
<gene>
    <name evidence="3" type="ORF">C8035_v010421</name>
</gene>
<dbReference type="SUPFAM" id="SSF51735">
    <property type="entry name" value="NAD(P)-binding Rossmann-fold domains"/>
    <property type="match status" value="1"/>
</dbReference>
<evidence type="ECO:0000259" key="2">
    <source>
        <dbReference type="Pfam" id="PF05368"/>
    </source>
</evidence>
<dbReference type="InterPro" id="IPR008030">
    <property type="entry name" value="NmrA-like"/>
</dbReference>
<dbReference type="PANTHER" id="PTHR48079:SF8">
    <property type="entry name" value="NAD(P)-BINDING DOMAIN-CONTAINING PROTEIN"/>
    <property type="match status" value="1"/>
</dbReference>
<feature type="domain" description="NmrA-like" evidence="2">
    <location>
        <begin position="3"/>
        <end position="81"/>
    </location>
</feature>
<evidence type="ECO:0000313" key="3">
    <source>
        <dbReference type="EMBL" id="TDZ27472.1"/>
    </source>
</evidence>
<feature type="region of interest" description="Disordered" evidence="1">
    <location>
        <begin position="320"/>
        <end position="344"/>
    </location>
</feature>
<dbReference type="GO" id="GO:0005737">
    <property type="term" value="C:cytoplasm"/>
    <property type="evidence" value="ECO:0007669"/>
    <property type="project" value="TreeGrafter"/>
</dbReference>
<dbReference type="InterPro" id="IPR051783">
    <property type="entry name" value="NAD(P)-dependent_oxidoreduct"/>
</dbReference>
<dbReference type="GO" id="GO:0004029">
    <property type="term" value="F:aldehyde dehydrogenase (NAD+) activity"/>
    <property type="evidence" value="ECO:0007669"/>
    <property type="project" value="TreeGrafter"/>
</dbReference>
<accession>A0A4R8PPC2</accession>
<dbReference type="EMBL" id="QAPG01003791">
    <property type="protein sequence ID" value="TDZ27472.1"/>
    <property type="molecule type" value="Genomic_DNA"/>
</dbReference>
<keyword evidence="4" id="KW-1185">Reference proteome</keyword>
<sequence>MAKIFLTGATGFIGGTVLSLLAKSHPEYVIRALVRDEAKGKLVTDAYPNVAIVQGDLDSVDVLASEVSNAEVVIHLASAGHLKSVETIHKALASRPADGKTVHWIQISGASALAAGELADKNRAPGTGSDLVFDDLGGVADIRSHIKRYPARAVDNYILKVAAEDKGINTALVLPPIIYGQGSGPANTRSVQVPALARAALQRGRAVQVGKGLNRWGDVHVEDIGRLIATLAQKAVEAKGEEQVWNENGLYLAGVGEKSFGEISKLVAAAAKEKGLIPTDDVEELGPQDSDRVLPHGTVIFGTNARGRARRAEEVLGWKPKGESLEDEIPKSVDREASDLNGSP</sequence>
<dbReference type="Proteomes" id="UP000295083">
    <property type="component" value="Unassembled WGS sequence"/>
</dbReference>
<protein>
    <recommendedName>
        <fullName evidence="2">NmrA-like domain-containing protein</fullName>
    </recommendedName>
</protein>
<dbReference type="AlphaFoldDB" id="A0A4R8PPC2"/>